<keyword evidence="3" id="KW-1185">Reference proteome</keyword>
<accession>A0ABQ9W3W1</accession>
<proteinExistence type="predicted"/>
<sequence>MATSEHVIMQNEALVALALIAALELGRTVYAEGTAEKDLESAKLVQILHSLLADERSAPEIKYNSMVLICALMGSVLKSLHKEVQDLAFLDVVSKLRSHENKSVAQQASLTEQRLTVES</sequence>
<dbReference type="EMBL" id="JASSZA010000003">
    <property type="protein sequence ID" value="KAK2116046.1"/>
    <property type="molecule type" value="Genomic_DNA"/>
</dbReference>
<feature type="chain" id="PRO_5046772227" evidence="1">
    <location>
        <begin position="32"/>
        <end position="119"/>
    </location>
</feature>
<evidence type="ECO:0000313" key="2">
    <source>
        <dbReference type="EMBL" id="KAK2116046.1"/>
    </source>
</evidence>
<name>A0ABQ9W3W1_SAGOE</name>
<keyword evidence="1" id="KW-0732">Signal</keyword>
<evidence type="ECO:0000313" key="3">
    <source>
        <dbReference type="Proteomes" id="UP001266305"/>
    </source>
</evidence>
<dbReference type="Proteomes" id="UP001266305">
    <property type="component" value="Unassembled WGS sequence"/>
</dbReference>
<gene>
    <name evidence="2" type="primary">RAP1GDS1_2</name>
    <name evidence="2" type="ORF">P7K49_006672</name>
</gene>
<protein>
    <submittedName>
        <fullName evidence="2">Rap1 GTPase-GDP dissociation stimulator 1</fullName>
    </submittedName>
</protein>
<feature type="signal peptide" evidence="1">
    <location>
        <begin position="1"/>
        <end position="31"/>
    </location>
</feature>
<dbReference type="PANTHER" id="PTHR10957">
    <property type="entry name" value="RAP1 GTPASE-GDP DISSOCIATION STIMULATOR 1"/>
    <property type="match status" value="1"/>
</dbReference>
<evidence type="ECO:0000256" key="1">
    <source>
        <dbReference type="SAM" id="SignalP"/>
    </source>
</evidence>
<reference evidence="2 3" key="1">
    <citation type="submission" date="2023-05" db="EMBL/GenBank/DDBJ databases">
        <title>B98-5 Cell Line De Novo Hybrid Assembly: An Optical Mapping Approach.</title>
        <authorList>
            <person name="Kananen K."/>
            <person name="Auerbach J.A."/>
            <person name="Kautto E."/>
            <person name="Blachly J.S."/>
        </authorList>
    </citation>
    <scope>NUCLEOTIDE SEQUENCE [LARGE SCALE GENOMIC DNA]</scope>
    <source>
        <strain evidence="2">B95-8</strain>
        <tissue evidence="2">Cell line</tissue>
    </source>
</reference>
<dbReference type="InterPro" id="IPR040144">
    <property type="entry name" value="RAP1GDS1"/>
</dbReference>
<comment type="caution">
    <text evidence="2">The sequence shown here is derived from an EMBL/GenBank/DDBJ whole genome shotgun (WGS) entry which is preliminary data.</text>
</comment>
<organism evidence="2 3">
    <name type="scientific">Saguinus oedipus</name>
    <name type="common">Cotton-top tamarin</name>
    <name type="synonym">Oedipomidas oedipus</name>
    <dbReference type="NCBI Taxonomy" id="9490"/>
    <lineage>
        <taxon>Eukaryota</taxon>
        <taxon>Metazoa</taxon>
        <taxon>Chordata</taxon>
        <taxon>Craniata</taxon>
        <taxon>Vertebrata</taxon>
        <taxon>Euteleostomi</taxon>
        <taxon>Mammalia</taxon>
        <taxon>Eutheria</taxon>
        <taxon>Euarchontoglires</taxon>
        <taxon>Primates</taxon>
        <taxon>Haplorrhini</taxon>
        <taxon>Platyrrhini</taxon>
        <taxon>Cebidae</taxon>
        <taxon>Callitrichinae</taxon>
        <taxon>Saguinus</taxon>
    </lineage>
</organism>